<dbReference type="Proteomes" id="UP000061018">
    <property type="component" value="Chromosome"/>
</dbReference>
<dbReference type="AlphaFoldDB" id="A0A0K2B186"/>
<name>A0A0K2B186_STRA7</name>
<gene>
    <name evidence="2" type="ORF">SAM23877_6085</name>
</gene>
<protein>
    <submittedName>
        <fullName evidence="2">Uncharacterized protein</fullName>
    </submittedName>
</protein>
<proteinExistence type="predicted"/>
<accession>A0A0K2B186</accession>
<reference evidence="3" key="1">
    <citation type="journal article" date="2015" name="J. Biotechnol.">
        <title>Complete genome sequence of Streptomyces ambofaciens ATCC 23877, the spiramycin producer.</title>
        <authorList>
            <person name="Thibessard A."/>
            <person name="Haas D."/>
            <person name="Gerbaud C."/>
            <person name="Aigle B."/>
            <person name="Lautru S."/>
            <person name="Pernodet J.L."/>
            <person name="Leblond P."/>
        </authorList>
    </citation>
    <scope>NUCLEOTIDE SEQUENCE [LARGE SCALE GENOMIC DNA]</scope>
    <source>
        <strain evidence="3">ATCC 23877 / 3486 / DSM 40053 / JCM 4204 / NBRC 12836 / NRRL B-2516</strain>
    </source>
</reference>
<dbReference type="KEGG" id="samb:SAM23877_6085"/>
<feature type="region of interest" description="Disordered" evidence="1">
    <location>
        <begin position="1"/>
        <end position="24"/>
    </location>
</feature>
<evidence type="ECO:0000256" key="1">
    <source>
        <dbReference type="SAM" id="MobiDB-lite"/>
    </source>
</evidence>
<dbReference type="EMBL" id="CP012382">
    <property type="protein sequence ID" value="AKZ59130.1"/>
    <property type="molecule type" value="Genomic_DNA"/>
</dbReference>
<evidence type="ECO:0000313" key="3">
    <source>
        <dbReference type="Proteomes" id="UP000061018"/>
    </source>
</evidence>
<organism evidence="2 3">
    <name type="scientific">Streptomyces ambofaciens (strain ATCC 23877 / 3486 / DSM 40053 / JCM 4204 / NBRC 12836 / NRRL B-2516)</name>
    <dbReference type="NCBI Taxonomy" id="278992"/>
    <lineage>
        <taxon>Bacteria</taxon>
        <taxon>Bacillati</taxon>
        <taxon>Actinomycetota</taxon>
        <taxon>Actinomycetes</taxon>
        <taxon>Kitasatosporales</taxon>
        <taxon>Streptomycetaceae</taxon>
        <taxon>Streptomyces</taxon>
    </lineage>
</organism>
<evidence type="ECO:0000313" key="2">
    <source>
        <dbReference type="EMBL" id="AKZ59130.1"/>
    </source>
</evidence>
<sequence length="24" mass="2542">MPKTLGIAGKSAPKHPRPARIPAF</sequence>